<dbReference type="RefSeq" id="WP_217287828.1">
    <property type="nucleotide sequence ID" value="NZ_CP077683.1"/>
</dbReference>
<keyword evidence="3" id="KW-1185">Reference proteome</keyword>
<dbReference type="PANTHER" id="PTHR43609:SF1">
    <property type="entry name" value="ACETYL-COA HYDROLASE"/>
    <property type="match status" value="1"/>
</dbReference>
<reference evidence="2 3" key="1">
    <citation type="submission" date="2021-06" db="EMBL/GenBank/DDBJ databases">
        <title>Gemonas diversity in paddy soil.</title>
        <authorList>
            <person name="Liu G."/>
        </authorList>
    </citation>
    <scope>NUCLEOTIDE SEQUENCE [LARGE SCALE GENOMIC DNA]</scope>
    <source>
        <strain evidence="2 3">RG2</strain>
    </source>
</reference>
<dbReference type="Pfam" id="PF13336">
    <property type="entry name" value="AcetylCoA_hyd_C"/>
    <property type="match status" value="1"/>
</dbReference>
<sequence length="117" mass="13603">MTELHKRIRWSTWCAKGTTQVMPVGSVFEGPEHDLDVPVTEQGLADLRGLSPRERAKTIINNCIHPDYKPLMQEYYDRAKRECCELNVGHEPHLLFKVFKMQQHLVGKGTMKINKWN</sequence>
<evidence type="ECO:0000313" key="3">
    <source>
        <dbReference type="Proteomes" id="UP000683559"/>
    </source>
</evidence>
<dbReference type="InterPro" id="IPR026888">
    <property type="entry name" value="AcetylCoA_hyd_C"/>
</dbReference>
<dbReference type="InterPro" id="IPR046433">
    <property type="entry name" value="ActCoA_hydro"/>
</dbReference>
<dbReference type="EMBL" id="CP077683">
    <property type="protein sequence ID" value="QXE91242.1"/>
    <property type="molecule type" value="Genomic_DNA"/>
</dbReference>
<organism evidence="2 3">
    <name type="scientific">Geomonas subterranea</name>
    <dbReference type="NCBI Taxonomy" id="2847989"/>
    <lineage>
        <taxon>Bacteria</taxon>
        <taxon>Pseudomonadati</taxon>
        <taxon>Thermodesulfobacteriota</taxon>
        <taxon>Desulfuromonadia</taxon>
        <taxon>Geobacterales</taxon>
        <taxon>Geobacteraceae</taxon>
        <taxon>Geomonas</taxon>
    </lineage>
</organism>
<dbReference type="Proteomes" id="UP000683559">
    <property type="component" value="Chromosome"/>
</dbReference>
<dbReference type="PANTHER" id="PTHR43609">
    <property type="entry name" value="ACETYL-COA HYDROLASE"/>
    <property type="match status" value="1"/>
</dbReference>
<evidence type="ECO:0000259" key="1">
    <source>
        <dbReference type="Pfam" id="PF13336"/>
    </source>
</evidence>
<evidence type="ECO:0000313" key="2">
    <source>
        <dbReference type="EMBL" id="QXE91242.1"/>
    </source>
</evidence>
<proteinExistence type="predicted"/>
<protein>
    <recommendedName>
        <fullName evidence="1">Acetyl-CoA hydrolase/transferase C-terminal domain-containing protein</fullName>
    </recommendedName>
</protein>
<name>A0ABX8LK80_9BACT</name>
<accession>A0ABX8LK80</accession>
<gene>
    <name evidence="2" type="ORF">KP001_01490</name>
</gene>
<feature type="domain" description="Acetyl-CoA hydrolase/transferase C-terminal" evidence="1">
    <location>
        <begin position="19"/>
        <end position="75"/>
    </location>
</feature>